<reference evidence="3 4" key="1">
    <citation type="submission" date="2018-12" db="EMBL/GenBank/DDBJ databases">
        <title>Draft genome sequence of Xylaria grammica IHI A82.</title>
        <authorList>
            <person name="Buettner E."/>
            <person name="Kellner H."/>
        </authorList>
    </citation>
    <scope>NUCLEOTIDE SEQUENCE [LARGE SCALE GENOMIC DNA]</scope>
    <source>
        <strain evidence="3 4">IHI A82</strain>
    </source>
</reference>
<dbReference type="AlphaFoldDB" id="A0A439CTP7"/>
<name>A0A439CTP7_9PEZI</name>
<organism evidence="3 4">
    <name type="scientific">Xylaria grammica</name>
    <dbReference type="NCBI Taxonomy" id="363999"/>
    <lineage>
        <taxon>Eukaryota</taxon>
        <taxon>Fungi</taxon>
        <taxon>Dikarya</taxon>
        <taxon>Ascomycota</taxon>
        <taxon>Pezizomycotina</taxon>
        <taxon>Sordariomycetes</taxon>
        <taxon>Xylariomycetidae</taxon>
        <taxon>Xylariales</taxon>
        <taxon>Xylariaceae</taxon>
        <taxon>Xylaria</taxon>
    </lineage>
</organism>
<dbReference type="Proteomes" id="UP000286045">
    <property type="component" value="Unassembled WGS sequence"/>
</dbReference>
<gene>
    <name evidence="3" type="ORF">EKO27_g9559</name>
</gene>
<feature type="region of interest" description="Disordered" evidence="1">
    <location>
        <begin position="147"/>
        <end position="167"/>
    </location>
</feature>
<keyword evidence="4" id="KW-1185">Reference proteome</keyword>
<sequence length="250" mass="27508">MDPFSTTVGALDITEFAEVLQDIASTLEGVQQPLASVGELSLSEEAIRDLKNTGVVEAVNKCGDACAEFNKSLKKWTKHSSATKLSLRDRLSVQSCQPNVQFAVTGTQLIVQLRSKTDRKDLEEQLLDLQTKIEKHPVLVNDQHLEAQRRKEELQQSSEDEEDDDDAQRTLAIEEVEEQSRLLEDEQVSSGVILSQIQAERTGQKIGDVITSGNSTAWVGMPACVVGRITQQIGNVETTEGSIDRVGVFN</sequence>
<protein>
    <recommendedName>
        <fullName evidence="2">Azaphilone pigments biosynthesis cluster protein L N-terminal domain-containing protein</fullName>
    </recommendedName>
</protein>
<evidence type="ECO:0000313" key="3">
    <source>
        <dbReference type="EMBL" id="RWA05544.1"/>
    </source>
</evidence>
<evidence type="ECO:0000313" key="4">
    <source>
        <dbReference type="Proteomes" id="UP000286045"/>
    </source>
</evidence>
<proteinExistence type="predicted"/>
<accession>A0A439CTP7</accession>
<dbReference type="InterPro" id="IPR031348">
    <property type="entry name" value="PigL_N"/>
</dbReference>
<evidence type="ECO:0000256" key="1">
    <source>
        <dbReference type="SAM" id="MobiDB-lite"/>
    </source>
</evidence>
<evidence type="ECO:0000259" key="2">
    <source>
        <dbReference type="Pfam" id="PF17111"/>
    </source>
</evidence>
<dbReference type="EMBL" id="RYZI01000428">
    <property type="protein sequence ID" value="RWA05544.1"/>
    <property type="molecule type" value="Genomic_DNA"/>
</dbReference>
<dbReference type="Pfam" id="PF17111">
    <property type="entry name" value="PigL_N"/>
    <property type="match status" value="1"/>
</dbReference>
<feature type="domain" description="Azaphilone pigments biosynthesis cluster protein L N-terminal" evidence="2">
    <location>
        <begin position="20"/>
        <end position="91"/>
    </location>
</feature>
<comment type="caution">
    <text evidence="3">The sequence shown here is derived from an EMBL/GenBank/DDBJ whole genome shotgun (WGS) entry which is preliminary data.</text>
</comment>